<dbReference type="PANTHER" id="PTHR47801:SF1">
    <property type="entry name" value="OS05G0145600 PROTEIN"/>
    <property type="match status" value="1"/>
</dbReference>
<evidence type="ECO:0000313" key="2">
    <source>
        <dbReference type="Proteomes" id="UP001412067"/>
    </source>
</evidence>
<gene>
    <name evidence="1" type="ORF">KSP40_PGU006407</name>
</gene>
<name>A0ABR2MUA0_9ASPA</name>
<dbReference type="Proteomes" id="UP001412067">
    <property type="component" value="Unassembled WGS sequence"/>
</dbReference>
<protein>
    <submittedName>
        <fullName evidence="1">Pentatricopeptide repeat-containing protein</fullName>
    </submittedName>
</protein>
<sequence length="304" mass="33850">MSGEVPERQQMAEFGLSEGNQRIGQGCWTVGKWAGENSEEEMAFSNDCWVRTGLGMVVLYCTNNWWEQLWEMEFCGGEEAGRLFGGFSEGYAIVRDMTAAGLGLNKFCYAGLITAYKNKQPTTNEATEKIIEFVKKSKEWSSIETSSDGGENVMMNVSEEELYNIPTAEYVHRRGFLRRPLTVYHVGLHACADLKRTPLKETILAPCISTCDELPASSNRYPTLFNPSPWTLALPGGPIQHRRPILSSQAPTDAALGLLPPMLPLRHVLRKITPAAANGHARSLRFFSLSERLLVWIGPYRGVA</sequence>
<evidence type="ECO:0000313" key="1">
    <source>
        <dbReference type="EMBL" id="KAK8967533.1"/>
    </source>
</evidence>
<dbReference type="EMBL" id="JBBWWR010000005">
    <property type="protein sequence ID" value="KAK8967533.1"/>
    <property type="molecule type" value="Genomic_DNA"/>
</dbReference>
<dbReference type="PANTHER" id="PTHR47801">
    <property type="entry name" value="OS05G0145600 PROTEIN"/>
    <property type="match status" value="1"/>
</dbReference>
<keyword evidence="2" id="KW-1185">Reference proteome</keyword>
<comment type="caution">
    <text evidence="1">The sequence shown here is derived from an EMBL/GenBank/DDBJ whole genome shotgun (WGS) entry which is preliminary data.</text>
</comment>
<reference evidence="1 2" key="1">
    <citation type="journal article" date="2022" name="Nat. Plants">
        <title>Genomes of leafy and leafless Platanthera orchids illuminate the evolution of mycoheterotrophy.</title>
        <authorList>
            <person name="Li M.H."/>
            <person name="Liu K.W."/>
            <person name="Li Z."/>
            <person name="Lu H.C."/>
            <person name="Ye Q.L."/>
            <person name="Zhang D."/>
            <person name="Wang J.Y."/>
            <person name="Li Y.F."/>
            <person name="Zhong Z.M."/>
            <person name="Liu X."/>
            <person name="Yu X."/>
            <person name="Liu D.K."/>
            <person name="Tu X.D."/>
            <person name="Liu B."/>
            <person name="Hao Y."/>
            <person name="Liao X.Y."/>
            <person name="Jiang Y.T."/>
            <person name="Sun W.H."/>
            <person name="Chen J."/>
            <person name="Chen Y.Q."/>
            <person name="Ai Y."/>
            <person name="Zhai J.W."/>
            <person name="Wu S.S."/>
            <person name="Zhou Z."/>
            <person name="Hsiao Y.Y."/>
            <person name="Wu W.L."/>
            <person name="Chen Y.Y."/>
            <person name="Lin Y.F."/>
            <person name="Hsu J.L."/>
            <person name="Li C.Y."/>
            <person name="Wang Z.W."/>
            <person name="Zhao X."/>
            <person name="Zhong W.Y."/>
            <person name="Ma X.K."/>
            <person name="Ma L."/>
            <person name="Huang J."/>
            <person name="Chen G.Z."/>
            <person name="Huang M.Z."/>
            <person name="Huang L."/>
            <person name="Peng D.H."/>
            <person name="Luo Y.B."/>
            <person name="Zou S.Q."/>
            <person name="Chen S.P."/>
            <person name="Lan S."/>
            <person name="Tsai W.C."/>
            <person name="Van de Peer Y."/>
            <person name="Liu Z.J."/>
        </authorList>
    </citation>
    <scope>NUCLEOTIDE SEQUENCE [LARGE SCALE GENOMIC DNA]</scope>
    <source>
        <strain evidence="1">Lor288</strain>
    </source>
</reference>
<proteinExistence type="predicted"/>
<accession>A0ABR2MUA0</accession>
<organism evidence="1 2">
    <name type="scientific">Platanthera guangdongensis</name>
    <dbReference type="NCBI Taxonomy" id="2320717"/>
    <lineage>
        <taxon>Eukaryota</taxon>
        <taxon>Viridiplantae</taxon>
        <taxon>Streptophyta</taxon>
        <taxon>Embryophyta</taxon>
        <taxon>Tracheophyta</taxon>
        <taxon>Spermatophyta</taxon>
        <taxon>Magnoliopsida</taxon>
        <taxon>Liliopsida</taxon>
        <taxon>Asparagales</taxon>
        <taxon>Orchidaceae</taxon>
        <taxon>Orchidoideae</taxon>
        <taxon>Orchideae</taxon>
        <taxon>Orchidinae</taxon>
        <taxon>Platanthera</taxon>
    </lineage>
</organism>